<evidence type="ECO:0000313" key="2">
    <source>
        <dbReference type="Proteomes" id="UP000522590"/>
    </source>
</evidence>
<evidence type="ECO:0000313" key="1">
    <source>
        <dbReference type="EMBL" id="NVN37625.1"/>
    </source>
</evidence>
<gene>
    <name evidence="1" type="ORF">HUK81_11865</name>
</gene>
<reference evidence="1 2" key="1">
    <citation type="submission" date="2020-06" db="EMBL/GenBank/DDBJ databases">
        <title>Description of novel acetic acid bacteria.</title>
        <authorList>
            <person name="Sombolestani A."/>
        </authorList>
    </citation>
    <scope>NUCLEOTIDE SEQUENCE [LARGE SCALE GENOMIC DNA]</scope>
    <source>
        <strain evidence="1 2">LMG 25</strain>
    </source>
</reference>
<dbReference type="AlphaFoldDB" id="A0A850NYY7"/>
<dbReference type="PROSITE" id="PS51257">
    <property type="entry name" value="PROKAR_LIPOPROTEIN"/>
    <property type="match status" value="1"/>
</dbReference>
<proteinExistence type="predicted"/>
<name>A0A850NYY7_9PROT</name>
<sequence>MIRPIRLFIVLAIGLSVAGCHDGRYHHHHHHGYDGYHRGGYGSGYGGPGRGYGGPYMGGAGMGRP</sequence>
<dbReference type="RefSeq" id="WP_176643485.1">
    <property type="nucleotide sequence ID" value="NZ_JABXXS010000027.1"/>
</dbReference>
<organism evidence="1 2">
    <name type="scientific">Komagataeibacter swingsii</name>
    <dbReference type="NCBI Taxonomy" id="215220"/>
    <lineage>
        <taxon>Bacteria</taxon>
        <taxon>Pseudomonadati</taxon>
        <taxon>Pseudomonadota</taxon>
        <taxon>Alphaproteobacteria</taxon>
        <taxon>Acetobacterales</taxon>
        <taxon>Acetobacteraceae</taxon>
        <taxon>Komagataeibacter</taxon>
    </lineage>
</organism>
<comment type="caution">
    <text evidence="1">The sequence shown here is derived from an EMBL/GenBank/DDBJ whole genome shotgun (WGS) entry which is preliminary data.</text>
</comment>
<dbReference type="EMBL" id="JABXXS010000027">
    <property type="protein sequence ID" value="NVN37625.1"/>
    <property type="molecule type" value="Genomic_DNA"/>
</dbReference>
<accession>A0A850NYY7</accession>
<dbReference type="Proteomes" id="UP000522590">
    <property type="component" value="Unassembled WGS sequence"/>
</dbReference>
<protein>
    <recommendedName>
        <fullName evidence="3">Lipoprotein</fullName>
    </recommendedName>
</protein>
<evidence type="ECO:0008006" key="3">
    <source>
        <dbReference type="Google" id="ProtNLM"/>
    </source>
</evidence>